<evidence type="ECO:0000256" key="1">
    <source>
        <dbReference type="SAM" id="Phobius"/>
    </source>
</evidence>
<evidence type="ECO:0000259" key="2">
    <source>
        <dbReference type="Pfam" id="PF07811"/>
    </source>
</evidence>
<dbReference type="Pfam" id="PF07811">
    <property type="entry name" value="TadE"/>
    <property type="match status" value="1"/>
</dbReference>
<keyword evidence="1" id="KW-0472">Membrane</keyword>
<dbReference type="Proteomes" id="UP000180098">
    <property type="component" value="Unassembled WGS sequence"/>
</dbReference>
<gene>
    <name evidence="3" type="ORF">BKP35_01310</name>
</gene>
<dbReference type="InterPro" id="IPR012495">
    <property type="entry name" value="TadE-like_dom"/>
</dbReference>
<keyword evidence="1" id="KW-1133">Transmembrane helix</keyword>
<organism evidence="3 4">
    <name type="scientific">Anaerobacillus arseniciselenatis</name>
    <dbReference type="NCBI Taxonomy" id="85682"/>
    <lineage>
        <taxon>Bacteria</taxon>
        <taxon>Bacillati</taxon>
        <taxon>Bacillota</taxon>
        <taxon>Bacilli</taxon>
        <taxon>Bacillales</taxon>
        <taxon>Bacillaceae</taxon>
        <taxon>Anaerobacillus</taxon>
    </lineage>
</organism>
<evidence type="ECO:0000313" key="3">
    <source>
        <dbReference type="EMBL" id="OIJ15662.1"/>
    </source>
</evidence>
<evidence type="ECO:0000313" key="4">
    <source>
        <dbReference type="Proteomes" id="UP000180098"/>
    </source>
</evidence>
<proteinExistence type="predicted"/>
<dbReference type="AlphaFoldDB" id="A0A1S2LT23"/>
<dbReference type="OrthoDB" id="1683505at2"/>
<name>A0A1S2LT23_9BACI</name>
<keyword evidence="4" id="KW-1185">Reference proteome</keyword>
<feature type="domain" description="TadE-like" evidence="2">
    <location>
        <begin position="7"/>
        <end position="49"/>
    </location>
</feature>
<keyword evidence="1" id="KW-0812">Transmembrane</keyword>
<protein>
    <recommendedName>
        <fullName evidence="2">TadE-like domain-containing protein</fullName>
    </recommendedName>
</protein>
<accession>A0A1S2LT23</accession>
<dbReference type="RefSeq" id="WP_071311587.1">
    <property type="nucleotide sequence ID" value="NZ_MLQQ01000001.1"/>
</dbReference>
<feature type="transmembrane region" description="Helical" evidence="1">
    <location>
        <begin position="13"/>
        <end position="35"/>
    </location>
</feature>
<comment type="caution">
    <text evidence="3">The sequence shown here is derived from an EMBL/GenBank/DDBJ whole genome shotgun (WGS) entry which is preliminary data.</text>
</comment>
<sequence>MIKSEKGQATVELAVSLVILMLLLFGMVDFGRILHSYLSLEHSGREAARVISVGGTNEQMKETAFHTSSQLDHNKMVINVSPDESARKRGSYSTVTLNYEIEMLTPIMARILPNPLTLTSTTVMRVE</sequence>
<reference evidence="3 4" key="1">
    <citation type="submission" date="2016-10" db="EMBL/GenBank/DDBJ databases">
        <title>Draft genome sequences of four alkaliphilic bacteria belonging to the Anaerobacillus genus.</title>
        <authorList>
            <person name="Bassil N.M."/>
            <person name="Lloyd J.R."/>
        </authorList>
    </citation>
    <scope>NUCLEOTIDE SEQUENCE [LARGE SCALE GENOMIC DNA]</scope>
    <source>
        <strain evidence="3 4">DSM 15340</strain>
    </source>
</reference>
<dbReference type="EMBL" id="MLQQ01000001">
    <property type="protein sequence ID" value="OIJ15662.1"/>
    <property type="molecule type" value="Genomic_DNA"/>
</dbReference>